<evidence type="ECO:0000313" key="1">
    <source>
        <dbReference type="EMBL" id="RML45656.1"/>
    </source>
</evidence>
<reference evidence="1 2" key="1">
    <citation type="submission" date="2018-08" db="EMBL/GenBank/DDBJ databases">
        <title>Recombination of ecologically and evolutionarily significant loci maintains genetic cohesion in the Pseudomonas syringae species complex.</title>
        <authorList>
            <person name="Dillon M."/>
            <person name="Thakur S."/>
            <person name="Almeida R.N.D."/>
            <person name="Weir B.S."/>
            <person name="Guttman D.S."/>
        </authorList>
    </citation>
    <scope>NUCLEOTIDE SEQUENCE [LARGE SCALE GENOMIC DNA]</scope>
    <source>
        <strain evidence="1 2">ICMP 3883</strain>
    </source>
</reference>
<proteinExistence type="predicted"/>
<dbReference type="Proteomes" id="UP000280292">
    <property type="component" value="Unassembled WGS sequence"/>
</dbReference>
<comment type="caution">
    <text evidence="1">The sequence shown here is derived from an EMBL/GenBank/DDBJ whole genome shotgun (WGS) entry which is preliminary data.</text>
</comment>
<evidence type="ECO:0000313" key="2">
    <source>
        <dbReference type="Proteomes" id="UP000280292"/>
    </source>
</evidence>
<dbReference type="AlphaFoldDB" id="A0A3M2W2F7"/>
<evidence type="ECO:0008006" key="3">
    <source>
        <dbReference type="Google" id="ProtNLM"/>
    </source>
</evidence>
<organism evidence="1 2">
    <name type="scientific">Pseudomonas syringae pv. ribicola</name>
    <dbReference type="NCBI Taxonomy" id="55398"/>
    <lineage>
        <taxon>Bacteria</taxon>
        <taxon>Pseudomonadati</taxon>
        <taxon>Pseudomonadota</taxon>
        <taxon>Gammaproteobacteria</taxon>
        <taxon>Pseudomonadales</taxon>
        <taxon>Pseudomonadaceae</taxon>
        <taxon>Pseudomonas</taxon>
    </lineage>
</organism>
<accession>A0A3M2W2F7</accession>
<name>A0A3M2W2F7_PSESI</name>
<dbReference type="PANTHER" id="PTHR38436">
    <property type="entry name" value="POLYKETIDE CYCLASE SNOAL-LIKE DOMAIN"/>
    <property type="match status" value="1"/>
</dbReference>
<dbReference type="InterPro" id="IPR009959">
    <property type="entry name" value="Cyclase_SnoaL-like"/>
</dbReference>
<dbReference type="GO" id="GO:0030638">
    <property type="term" value="P:polyketide metabolic process"/>
    <property type="evidence" value="ECO:0007669"/>
    <property type="project" value="InterPro"/>
</dbReference>
<gene>
    <name evidence="1" type="ORF">ALQ95_00317</name>
</gene>
<dbReference type="EMBL" id="RBNR01000098">
    <property type="protein sequence ID" value="RML45656.1"/>
    <property type="molecule type" value="Genomic_DNA"/>
</dbReference>
<dbReference type="RefSeq" id="WP_122292273.1">
    <property type="nucleotide sequence ID" value="NZ_RBNR01000098.1"/>
</dbReference>
<dbReference type="Gene3D" id="3.10.450.50">
    <property type="match status" value="1"/>
</dbReference>
<dbReference type="InterPro" id="IPR032710">
    <property type="entry name" value="NTF2-like_dom_sf"/>
</dbReference>
<dbReference type="Pfam" id="PF07366">
    <property type="entry name" value="SnoaL"/>
    <property type="match status" value="1"/>
</dbReference>
<protein>
    <recommendedName>
        <fullName evidence="3">Ester cyclase</fullName>
    </recommendedName>
</protein>
<dbReference type="SUPFAM" id="SSF54427">
    <property type="entry name" value="NTF2-like"/>
    <property type="match status" value="1"/>
</dbReference>
<sequence length="139" mass="15816">MNLTDHYRAYIACLNDRSWHQLGNFVDDNVHYNGELISLSGYRTMLENDVRIIPDLSFNIDFLVVEIPRVAARLVFDCSPQGRFLGQETRGQRITFSENVFYTFCDGKIVGVWSVIDKAAVERQLRGEPPAAVCADRSV</sequence>
<dbReference type="PANTHER" id="PTHR38436:SF1">
    <property type="entry name" value="ESTER CYCLASE"/>
    <property type="match status" value="1"/>
</dbReference>